<keyword evidence="2" id="KW-1185">Reference proteome</keyword>
<dbReference type="AlphaFoldDB" id="A0A4D9E0D5"/>
<proteinExistence type="predicted"/>
<organism evidence="1 2">
    <name type="scientific">Platysternon megacephalum</name>
    <name type="common">big-headed turtle</name>
    <dbReference type="NCBI Taxonomy" id="55544"/>
    <lineage>
        <taxon>Eukaryota</taxon>
        <taxon>Metazoa</taxon>
        <taxon>Chordata</taxon>
        <taxon>Craniata</taxon>
        <taxon>Vertebrata</taxon>
        <taxon>Euteleostomi</taxon>
        <taxon>Archelosauria</taxon>
        <taxon>Testudinata</taxon>
        <taxon>Testudines</taxon>
        <taxon>Cryptodira</taxon>
        <taxon>Durocryptodira</taxon>
        <taxon>Testudinoidea</taxon>
        <taxon>Platysternidae</taxon>
        <taxon>Platysternon</taxon>
    </lineage>
</organism>
<sequence>MEGEHHNPKTTAEQAANNHRIILLNRGKGIRYRSALSEASALPSFAPFCLKRGEETQTPKKARSSPELERALGTYLAPV</sequence>
<dbReference type="Proteomes" id="UP000297703">
    <property type="component" value="Unassembled WGS sequence"/>
</dbReference>
<evidence type="ECO:0000313" key="2">
    <source>
        <dbReference type="Proteomes" id="UP000297703"/>
    </source>
</evidence>
<evidence type="ECO:0000313" key="1">
    <source>
        <dbReference type="EMBL" id="TFK02617.1"/>
    </source>
</evidence>
<keyword evidence="1" id="KW-0675">Receptor</keyword>
<name>A0A4D9E0D5_9SAUR</name>
<comment type="caution">
    <text evidence="1">The sequence shown here is derived from an EMBL/GenBank/DDBJ whole genome shotgun (WGS) entry which is preliminary data.</text>
</comment>
<protein>
    <submittedName>
        <fullName evidence="1">Discoidin domain-containing receptor 2</fullName>
    </submittedName>
</protein>
<reference evidence="1 2" key="1">
    <citation type="submission" date="2019-04" db="EMBL/GenBank/DDBJ databases">
        <title>Draft genome of the big-headed turtle Platysternon megacephalum.</title>
        <authorList>
            <person name="Gong S."/>
        </authorList>
    </citation>
    <scope>NUCLEOTIDE SEQUENCE [LARGE SCALE GENOMIC DNA]</scope>
    <source>
        <strain evidence="1">DO16091913</strain>
        <tissue evidence="1">Muscle</tissue>
    </source>
</reference>
<dbReference type="EMBL" id="QXTE01000182">
    <property type="protein sequence ID" value="TFK02617.1"/>
    <property type="molecule type" value="Genomic_DNA"/>
</dbReference>
<accession>A0A4D9E0D5</accession>
<gene>
    <name evidence="1" type="ORF">DR999_PMT15067</name>
</gene>
<reference evidence="1 2" key="2">
    <citation type="submission" date="2019-04" db="EMBL/GenBank/DDBJ databases">
        <title>The genome sequence of big-headed turtle.</title>
        <authorList>
            <person name="Gong S."/>
        </authorList>
    </citation>
    <scope>NUCLEOTIDE SEQUENCE [LARGE SCALE GENOMIC DNA]</scope>
    <source>
        <strain evidence="1">DO16091913</strain>
        <tissue evidence="1">Muscle</tissue>
    </source>
</reference>